<dbReference type="PANTHER" id="PTHR44688">
    <property type="entry name" value="DNA-BINDING TRANSCRIPTIONAL ACTIVATOR DEVR_DOSR"/>
    <property type="match status" value="1"/>
</dbReference>
<keyword evidence="2" id="KW-0238">DNA-binding</keyword>
<evidence type="ECO:0000313" key="6">
    <source>
        <dbReference type="Proteomes" id="UP000625316"/>
    </source>
</evidence>
<dbReference type="EMBL" id="JADEXQ010000007">
    <property type="protein sequence ID" value="MBE9028823.1"/>
    <property type="molecule type" value="Genomic_DNA"/>
</dbReference>
<keyword evidence="6" id="KW-1185">Reference proteome</keyword>
<reference evidence="5" key="1">
    <citation type="submission" date="2020-10" db="EMBL/GenBank/DDBJ databases">
        <authorList>
            <person name="Castelo-Branco R."/>
            <person name="Eusebio N."/>
            <person name="Adriana R."/>
            <person name="Vieira A."/>
            <person name="Brugerolle De Fraissinette N."/>
            <person name="Rezende De Castro R."/>
            <person name="Schneider M.P."/>
            <person name="Vasconcelos V."/>
            <person name="Leao P.N."/>
        </authorList>
    </citation>
    <scope>NUCLEOTIDE SEQUENCE</scope>
    <source>
        <strain evidence="5">LEGE 11480</strain>
    </source>
</reference>
<dbReference type="InterPro" id="IPR036388">
    <property type="entry name" value="WH-like_DNA-bd_sf"/>
</dbReference>
<evidence type="ECO:0000256" key="3">
    <source>
        <dbReference type="ARBA" id="ARBA00023163"/>
    </source>
</evidence>
<organism evidence="5 6">
    <name type="scientific">Romeriopsis navalis LEGE 11480</name>
    <dbReference type="NCBI Taxonomy" id="2777977"/>
    <lineage>
        <taxon>Bacteria</taxon>
        <taxon>Bacillati</taxon>
        <taxon>Cyanobacteriota</taxon>
        <taxon>Cyanophyceae</taxon>
        <taxon>Leptolyngbyales</taxon>
        <taxon>Leptolyngbyaceae</taxon>
        <taxon>Romeriopsis</taxon>
        <taxon>Romeriopsis navalis</taxon>
    </lineage>
</organism>
<dbReference type="Gene3D" id="1.10.10.10">
    <property type="entry name" value="Winged helix-like DNA-binding domain superfamily/Winged helix DNA-binding domain"/>
    <property type="match status" value="1"/>
</dbReference>
<proteinExistence type="predicted"/>
<dbReference type="Gene3D" id="3.30.450.40">
    <property type="match status" value="1"/>
</dbReference>
<dbReference type="InterPro" id="IPR016032">
    <property type="entry name" value="Sig_transdc_resp-reg_C-effctor"/>
</dbReference>
<dbReference type="PRINTS" id="PR00038">
    <property type="entry name" value="HTHLUXR"/>
</dbReference>
<dbReference type="AlphaFoldDB" id="A0A928VJD8"/>
<dbReference type="InterPro" id="IPR000792">
    <property type="entry name" value="Tscrpt_reg_LuxR_C"/>
</dbReference>
<evidence type="ECO:0000313" key="5">
    <source>
        <dbReference type="EMBL" id="MBE9028823.1"/>
    </source>
</evidence>
<dbReference type="Pfam" id="PF13185">
    <property type="entry name" value="GAF_2"/>
    <property type="match status" value="1"/>
</dbReference>
<comment type="caution">
    <text evidence="5">The sequence shown here is derived from an EMBL/GenBank/DDBJ whole genome shotgun (WGS) entry which is preliminary data.</text>
</comment>
<dbReference type="PANTHER" id="PTHR44688:SF25">
    <property type="entry name" value="HTH LUXR-TYPE DOMAIN-CONTAINING PROTEIN"/>
    <property type="match status" value="1"/>
</dbReference>
<accession>A0A928VJD8</accession>
<keyword evidence="1" id="KW-0805">Transcription regulation</keyword>
<dbReference type="Proteomes" id="UP000625316">
    <property type="component" value="Unassembled WGS sequence"/>
</dbReference>
<name>A0A928VJD8_9CYAN</name>
<dbReference type="CDD" id="cd06170">
    <property type="entry name" value="LuxR_C_like"/>
    <property type="match status" value="1"/>
</dbReference>
<dbReference type="InterPro" id="IPR029016">
    <property type="entry name" value="GAF-like_dom_sf"/>
</dbReference>
<keyword evidence="3" id="KW-0804">Transcription</keyword>
<evidence type="ECO:0000256" key="2">
    <source>
        <dbReference type="ARBA" id="ARBA00023125"/>
    </source>
</evidence>
<dbReference type="GO" id="GO:0003677">
    <property type="term" value="F:DNA binding"/>
    <property type="evidence" value="ECO:0007669"/>
    <property type="project" value="UniProtKB-KW"/>
</dbReference>
<dbReference type="SUPFAM" id="SSF46894">
    <property type="entry name" value="C-terminal effector domain of the bipartite response regulators"/>
    <property type="match status" value="1"/>
</dbReference>
<dbReference type="SUPFAM" id="SSF55781">
    <property type="entry name" value="GAF domain-like"/>
    <property type="match status" value="1"/>
</dbReference>
<evidence type="ECO:0000256" key="1">
    <source>
        <dbReference type="ARBA" id="ARBA00023015"/>
    </source>
</evidence>
<dbReference type="PROSITE" id="PS50043">
    <property type="entry name" value="HTH_LUXR_2"/>
    <property type="match status" value="1"/>
</dbReference>
<dbReference type="Pfam" id="PF00196">
    <property type="entry name" value="GerE"/>
    <property type="match status" value="1"/>
</dbReference>
<dbReference type="InterPro" id="IPR003018">
    <property type="entry name" value="GAF"/>
</dbReference>
<protein>
    <submittedName>
        <fullName evidence="5">GAF domain-containing protein</fullName>
    </submittedName>
</protein>
<dbReference type="SMART" id="SM00421">
    <property type="entry name" value="HTH_LUXR"/>
    <property type="match status" value="1"/>
</dbReference>
<feature type="domain" description="HTH luxR-type" evidence="4">
    <location>
        <begin position="320"/>
        <end position="385"/>
    </location>
</feature>
<dbReference type="SMART" id="SM00065">
    <property type="entry name" value="GAF"/>
    <property type="match status" value="1"/>
</dbReference>
<dbReference type="GO" id="GO:0006355">
    <property type="term" value="P:regulation of DNA-templated transcription"/>
    <property type="evidence" value="ECO:0007669"/>
    <property type="project" value="InterPro"/>
</dbReference>
<sequence length="387" mass="43086">MLNSARLLCDFQQVNKIGQSISGCFDPGVIAHRVTDALVEQFDCAFARMWLINPDQRSLTLVASSGLYTHLNGAFAQVPMGAYKVGKIAQNRVPFLSNCLPDETWVKDRDWAIANRIQGFAGYPLVAGDRVVGVLATFSHETMAPEFLEVLQLLCLTATIGLDAAIYIQQSRLLTSSPAAITTLSDQLARILQSTRLMLVGTEITLESATENVLRRATELLNQLNCDYCRLTYGREQVELEAIVATPNSAQNEAVQQAEFQALQLLVTYLGGMFQLQPGSQNRVLEILLQIPYQGQSLPPSKRMKPVIDNSVGQVTKPDIAPPHQPLSEREQEIMGLLSQGMRDRQISKQLHISESTVKFHINNTLTKLQAKNRYQALYEATKRDWI</sequence>
<gene>
    <name evidence="5" type="ORF">IQ266_03490</name>
</gene>
<evidence type="ECO:0000259" key="4">
    <source>
        <dbReference type="PROSITE" id="PS50043"/>
    </source>
</evidence>